<dbReference type="InterPro" id="IPR001969">
    <property type="entry name" value="Aspartic_peptidase_AS"/>
</dbReference>
<evidence type="ECO:0000256" key="8">
    <source>
        <dbReference type="SAM" id="MobiDB-lite"/>
    </source>
</evidence>
<evidence type="ECO:0000256" key="5">
    <source>
        <dbReference type="ARBA" id="ARBA00022908"/>
    </source>
</evidence>
<evidence type="ECO:0000256" key="3">
    <source>
        <dbReference type="ARBA" id="ARBA00022695"/>
    </source>
</evidence>
<sequence length="1195" mass="137197">MRRKFYSEEGTNMVLLQFFTNTSSASNVDNNKTIGERVNCQGLRRSTLPTDRTYASKKMAAAASKWSTAPTEKMTYPLSSIPQKSVFQVQRQLLPSYDDFKIAFLHRYDREDRRNELLASFCGQQQRNDEKVEDFLRKKSLVEDQPEKCHKTSQNNTKRSLPKCRFCPETHYHAECPVLKQSNTQQQGNSNRTWRPNTYSPSSNTSAADTHNLHFLPRQRLYIGKSEIDALLDSGATHTFIRNGTIDAPVEALPEPFHLLTATTQPGNHTIGTQTLRHPQIPRAQVPSQALRPDQVDHGFPDSHIDELQQLLDEFAPIFNKQPSPSTIPTVRHTFRLKNNSTFRIRPYRYSDEKKTIIYQQIEKMLADRIIEHFTSEFAFPIVVVPQPSTKLPLIQETLRDLGQATVFTTLNLCHGNWQVPMEEASKGYTAFSTPDGALFLFQGSTVTGEFYANLMHRLRDPIKVKRRGKLSKGVLLLHDNAPVHLIKGIRNNFLYKNLIWNNDEGTCTAKWKDIENAYMIDGWSGEFSAMPTLTDQHVIPAKINKMKVAFCTQVFTHTVAAAMRLMAKKHIAVEYTQFRQTLNISLKNFQENGSVGRKPGSGRPKKRTPEVIEEARQAMEEAPGTSIEHLSQQLGVSVGTCHSIVKNDLHLFPYRLTSVQELHPADLPQRLEYCQWFLNTLDVHLDKTFYTDEAYFHLNGYVNSQNTRMWSSENPHFFIETPQYPQKSFKTQVLKNIQPSTNTKEVRQFLGLAGYFRKFVPEFSVKTRVISDLLPKDQPWQWTKEHDQSFSYVMDILSNEPVLAIFNPDLPLELHTDASSRGFGAIIIQIHDGLKRVVAYFSKATTATESRYHSYELETLAVVYALKHFRHYFIGVPFKLVTDCNSLKSSHHKRDLLRRVNRWWVYLQAFDFVTEHRAGTHMGSVHYLSRNPPKSVDIDASHSVLLTQTSEPLDNDVTDDLNLMPNGWLSVQQSSDSETMEMKQKLANGELDHRQFCLIGSTLCHLSEINSETITQYYVPKNARYALVKEYHDGQAHIGLDKTILSISSHFWFPKMRQFVTKYIDSCLTWLTRKRKPKTLFCDVHSIPKAAIPFNTIHVDCFGSLPKTEPMFLWLWTRIPNIVFCTRLKVSKQMNSPTASKTLSFSWAHRLASLLTMVLRCEQSLTITFSPNGILSGILSRLMYIRPMVRRNDT</sequence>
<gene>
    <name evidence="12" type="ORF">GEV33_004340</name>
</gene>
<dbReference type="Gene3D" id="1.10.340.70">
    <property type="match status" value="1"/>
</dbReference>
<protein>
    <recommendedName>
        <fullName evidence="1">RNA-directed DNA polymerase</fullName>
        <ecNumber evidence="1">2.7.7.49</ecNumber>
    </recommendedName>
</protein>
<keyword evidence="4" id="KW-0460">Magnesium</keyword>
<dbReference type="InterPro" id="IPR043502">
    <property type="entry name" value="DNA/RNA_pol_sf"/>
</dbReference>
<feature type="region of interest" description="Disordered" evidence="8">
    <location>
        <begin position="181"/>
        <end position="207"/>
    </location>
</feature>
<dbReference type="GO" id="GO:0015074">
    <property type="term" value="P:DNA integration"/>
    <property type="evidence" value="ECO:0007669"/>
    <property type="project" value="UniProtKB-KW"/>
</dbReference>
<dbReference type="SUPFAM" id="SSF56672">
    <property type="entry name" value="DNA/RNA polymerases"/>
    <property type="match status" value="2"/>
</dbReference>
<evidence type="ECO:0000259" key="10">
    <source>
        <dbReference type="Pfam" id="PF17921"/>
    </source>
</evidence>
<proteinExistence type="predicted"/>
<evidence type="ECO:0000256" key="2">
    <source>
        <dbReference type="ARBA" id="ARBA00022679"/>
    </source>
</evidence>
<dbReference type="Pfam" id="PF17919">
    <property type="entry name" value="RT_RNaseH_2"/>
    <property type="match status" value="1"/>
</dbReference>
<evidence type="ECO:0000313" key="12">
    <source>
        <dbReference type="EMBL" id="KAH0818452.1"/>
    </source>
</evidence>
<keyword evidence="7" id="KW-0511">Multifunctional enzyme</keyword>
<evidence type="ECO:0000259" key="9">
    <source>
        <dbReference type="Pfam" id="PF17919"/>
    </source>
</evidence>
<keyword evidence="3" id="KW-0548">Nucleotidyltransferase</keyword>
<dbReference type="Proteomes" id="UP000719412">
    <property type="component" value="Unassembled WGS sequence"/>
</dbReference>
<dbReference type="InterPro" id="IPR043128">
    <property type="entry name" value="Rev_trsase/Diguanyl_cyclase"/>
</dbReference>
<evidence type="ECO:0000313" key="13">
    <source>
        <dbReference type="Proteomes" id="UP000719412"/>
    </source>
</evidence>
<dbReference type="Pfam" id="PF21788">
    <property type="entry name" value="TNP-like_GBD"/>
    <property type="match status" value="1"/>
</dbReference>
<feature type="domain" description="Integrase zinc-binding" evidence="10">
    <location>
        <begin position="1020"/>
        <end position="1076"/>
    </location>
</feature>
<dbReference type="PROSITE" id="PS00141">
    <property type="entry name" value="ASP_PROTEASE"/>
    <property type="match status" value="1"/>
</dbReference>
<dbReference type="Gene3D" id="3.10.10.10">
    <property type="entry name" value="HIV Type 1 Reverse Transcriptase, subunit A, domain 1"/>
    <property type="match status" value="1"/>
</dbReference>
<keyword evidence="5" id="KW-0229">DNA integration</keyword>
<evidence type="ECO:0000256" key="4">
    <source>
        <dbReference type="ARBA" id="ARBA00022842"/>
    </source>
</evidence>
<dbReference type="InterPro" id="IPR041588">
    <property type="entry name" value="Integrase_H2C2"/>
</dbReference>
<dbReference type="InterPro" id="IPR041577">
    <property type="entry name" value="RT_RNaseH_2"/>
</dbReference>
<feature type="domain" description="Reverse transcriptase/retrotransposon-derived protein RNase H-like" evidence="9">
    <location>
        <begin position="783"/>
        <end position="880"/>
    </location>
</feature>
<keyword evidence="13" id="KW-1185">Reference proteome</keyword>
<dbReference type="FunFam" id="3.30.70.270:FF:000020">
    <property type="entry name" value="Transposon Tf2-6 polyprotein-like Protein"/>
    <property type="match status" value="1"/>
</dbReference>
<dbReference type="CDD" id="cd09274">
    <property type="entry name" value="RNase_HI_RT_Ty3"/>
    <property type="match status" value="1"/>
</dbReference>
<evidence type="ECO:0000256" key="7">
    <source>
        <dbReference type="ARBA" id="ARBA00023268"/>
    </source>
</evidence>
<dbReference type="InterPro" id="IPR036397">
    <property type="entry name" value="RNaseH_sf"/>
</dbReference>
<keyword evidence="2" id="KW-0808">Transferase</keyword>
<dbReference type="GO" id="GO:0003964">
    <property type="term" value="F:RNA-directed DNA polymerase activity"/>
    <property type="evidence" value="ECO:0007669"/>
    <property type="project" value="UniProtKB-KW"/>
</dbReference>
<dbReference type="AlphaFoldDB" id="A0A8J6LFX8"/>
<dbReference type="Gene3D" id="3.30.420.10">
    <property type="entry name" value="Ribonuclease H-like superfamily/Ribonuclease H"/>
    <property type="match status" value="1"/>
</dbReference>
<dbReference type="GO" id="GO:0003676">
    <property type="term" value="F:nucleic acid binding"/>
    <property type="evidence" value="ECO:0007669"/>
    <property type="project" value="InterPro"/>
</dbReference>
<reference evidence="12" key="1">
    <citation type="journal article" date="2020" name="J Insects Food Feed">
        <title>The yellow mealworm (Tenebrio molitor) genome: a resource for the emerging insects as food and feed industry.</title>
        <authorList>
            <person name="Eriksson T."/>
            <person name="Andere A."/>
            <person name="Kelstrup H."/>
            <person name="Emery V."/>
            <person name="Picard C."/>
        </authorList>
    </citation>
    <scope>NUCLEOTIDE SEQUENCE</scope>
    <source>
        <strain evidence="12">Stoneville</strain>
        <tissue evidence="12">Whole head</tissue>
    </source>
</reference>
<name>A0A8J6LFX8_TENMO</name>
<dbReference type="Pfam" id="PF17921">
    <property type="entry name" value="Integrase_H2C2"/>
    <property type="match status" value="1"/>
</dbReference>
<dbReference type="PANTHER" id="PTHR37984:SF5">
    <property type="entry name" value="PROTEIN NYNRIN-LIKE"/>
    <property type="match status" value="1"/>
</dbReference>
<dbReference type="InterPro" id="IPR050951">
    <property type="entry name" value="Retrovirus_Pol_polyprotein"/>
</dbReference>
<dbReference type="GO" id="GO:0004190">
    <property type="term" value="F:aspartic-type endopeptidase activity"/>
    <property type="evidence" value="ECO:0007669"/>
    <property type="project" value="InterPro"/>
</dbReference>
<dbReference type="PANTHER" id="PTHR37984">
    <property type="entry name" value="PROTEIN CBG26694"/>
    <property type="match status" value="1"/>
</dbReference>
<reference evidence="12" key="2">
    <citation type="submission" date="2021-08" db="EMBL/GenBank/DDBJ databases">
        <authorList>
            <person name="Eriksson T."/>
        </authorList>
    </citation>
    <scope>NUCLEOTIDE SEQUENCE</scope>
    <source>
        <strain evidence="12">Stoneville</strain>
        <tissue evidence="12">Whole head</tissue>
    </source>
</reference>
<comment type="caution">
    <text evidence="12">The sequence shown here is derived from an EMBL/GenBank/DDBJ whole genome shotgun (WGS) entry which is preliminary data.</text>
</comment>
<evidence type="ECO:0000259" key="11">
    <source>
        <dbReference type="Pfam" id="PF21788"/>
    </source>
</evidence>
<dbReference type="Gene3D" id="3.30.70.270">
    <property type="match status" value="1"/>
</dbReference>
<evidence type="ECO:0000256" key="6">
    <source>
        <dbReference type="ARBA" id="ARBA00022918"/>
    </source>
</evidence>
<dbReference type="EC" id="2.7.7.49" evidence="1"/>
<evidence type="ECO:0000256" key="1">
    <source>
        <dbReference type="ARBA" id="ARBA00012493"/>
    </source>
</evidence>
<dbReference type="EMBL" id="JABDTM020017642">
    <property type="protein sequence ID" value="KAH0818452.1"/>
    <property type="molecule type" value="Genomic_DNA"/>
</dbReference>
<keyword evidence="6" id="KW-0695">RNA-directed DNA polymerase</keyword>
<organism evidence="12 13">
    <name type="scientific">Tenebrio molitor</name>
    <name type="common">Yellow mealworm beetle</name>
    <dbReference type="NCBI Taxonomy" id="7067"/>
    <lineage>
        <taxon>Eukaryota</taxon>
        <taxon>Metazoa</taxon>
        <taxon>Ecdysozoa</taxon>
        <taxon>Arthropoda</taxon>
        <taxon>Hexapoda</taxon>
        <taxon>Insecta</taxon>
        <taxon>Pterygota</taxon>
        <taxon>Neoptera</taxon>
        <taxon>Endopterygota</taxon>
        <taxon>Coleoptera</taxon>
        <taxon>Polyphaga</taxon>
        <taxon>Cucujiformia</taxon>
        <taxon>Tenebrionidae</taxon>
        <taxon>Tenebrio</taxon>
    </lineage>
</organism>
<dbReference type="GO" id="GO:0006508">
    <property type="term" value="P:proteolysis"/>
    <property type="evidence" value="ECO:0007669"/>
    <property type="project" value="InterPro"/>
</dbReference>
<dbReference type="InterPro" id="IPR048366">
    <property type="entry name" value="TNP-like_GBD"/>
</dbReference>
<feature type="domain" description="Transposable element P transposase-like GTP-binding insertion" evidence="11">
    <location>
        <begin position="485"/>
        <end position="572"/>
    </location>
</feature>
<accession>A0A8J6LFX8</accession>